<dbReference type="AlphaFoldDB" id="D0LSL7"/>
<dbReference type="RefSeq" id="WP_012829837.1">
    <property type="nucleotide sequence ID" value="NC_013440.1"/>
</dbReference>
<reference evidence="2 3" key="1">
    <citation type="journal article" date="2010" name="Stand. Genomic Sci.">
        <title>Complete genome sequence of Haliangium ochraceum type strain (SMP-2).</title>
        <authorList>
            <consortium name="US DOE Joint Genome Institute (JGI-PGF)"/>
            <person name="Ivanova N."/>
            <person name="Daum C."/>
            <person name="Lang E."/>
            <person name="Abt B."/>
            <person name="Kopitz M."/>
            <person name="Saunders E."/>
            <person name="Lapidus A."/>
            <person name="Lucas S."/>
            <person name="Glavina Del Rio T."/>
            <person name="Nolan M."/>
            <person name="Tice H."/>
            <person name="Copeland A."/>
            <person name="Cheng J.F."/>
            <person name="Chen F."/>
            <person name="Bruce D."/>
            <person name="Goodwin L."/>
            <person name="Pitluck S."/>
            <person name="Mavromatis K."/>
            <person name="Pati A."/>
            <person name="Mikhailova N."/>
            <person name="Chen A."/>
            <person name="Palaniappan K."/>
            <person name="Land M."/>
            <person name="Hauser L."/>
            <person name="Chang Y.J."/>
            <person name="Jeffries C.D."/>
            <person name="Detter J.C."/>
            <person name="Brettin T."/>
            <person name="Rohde M."/>
            <person name="Goker M."/>
            <person name="Bristow J."/>
            <person name="Markowitz V."/>
            <person name="Eisen J.A."/>
            <person name="Hugenholtz P."/>
            <person name="Kyrpides N.C."/>
            <person name="Klenk H.P."/>
        </authorList>
    </citation>
    <scope>NUCLEOTIDE SEQUENCE [LARGE SCALE GENOMIC DNA]</scope>
    <source>
        <strain evidence="3">DSM 14365 / CIP 107738 / JCM 11303 / AJ 13395 / SMP-2</strain>
    </source>
</reference>
<dbReference type="HOGENOM" id="CLU_056607_2_1_7"/>
<organism evidence="2 3">
    <name type="scientific">Haliangium ochraceum (strain DSM 14365 / JCM 11303 / SMP-2)</name>
    <dbReference type="NCBI Taxonomy" id="502025"/>
    <lineage>
        <taxon>Bacteria</taxon>
        <taxon>Pseudomonadati</taxon>
        <taxon>Myxococcota</taxon>
        <taxon>Polyangia</taxon>
        <taxon>Haliangiales</taxon>
        <taxon>Kofleriaceae</taxon>
        <taxon>Haliangium</taxon>
    </lineage>
</organism>
<evidence type="ECO:0000313" key="3">
    <source>
        <dbReference type="Proteomes" id="UP000001880"/>
    </source>
</evidence>
<dbReference type="InterPro" id="IPR024035">
    <property type="entry name" value="MSMEG_0567_GNAT"/>
</dbReference>
<dbReference type="InterPro" id="IPR000182">
    <property type="entry name" value="GNAT_dom"/>
</dbReference>
<dbReference type="CDD" id="cd04301">
    <property type="entry name" value="NAT_SF"/>
    <property type="match status" value="1"/>
</dbReference>
<dbReference type="PROSITE" id="PS51186">
    <property type="entry name" value="GNAT"/>
    <property type="match status" value="1"/>
</dbReference>
<dbReference type="GO" id="GO:0016747">
    <property type="term" value="F:acyltransferase activity, transferring groups other than amino-acyl groups"/>
    <property type="evidence" value="ECO:0007669"/>
    <property type="project" value="InterPro"/>
</dbReference>
<feature type="domain" description="N-acetyltransferase" evidence="1">
    <location>
        <begin position="15"/>
        <end position="164"/>
    </location>
</feature>
<evidence type="ECO:0000313" key="2">
    <source>
        <dbReference type="EMBL" id="ACY17239.1"/>
    </source>
</evidence>
<dbReference type="NCBIfam" id="TIGR04045">
    <property type="entry name" value="MSMEG_0567_GNAT"/>
    <property type="match status" value="1"/>
</dbReference>
<dbReference type="STRING" id="502025.Hoch_4749"/>
<dbReference type="OrthoDB" id="9796171at2"/>
<dbReference type="KEGG" id="hoh:Hoch_4749"/>
<dbReference type="Gene3D" id="3.40.630.30">
    <property type="match status" value="1"/>
</dbReference>
<dbReference type="EMBL" id="CP001804">
    <property type="protein sequence ID" value="ACY17239.1"/>
    <property type="molecule type" value="Genomic_DNA"/>
</dbReference>
<sequence length="181" mass="20316">MSFYCRLARDDGEIARYRAIRRDIFCREQGVYDEDDGDEWDALALPIVCVETEGALVESIVGVVRIYRAQAQTWYGGRLGVIPSHRRLARVGRLLVRTAVSTATGLGATRFLATVQDANVPFFRQMRWHTLSRLRLQGRGHHLMQAELAHYPPLATTVPARFLPRLSAAPRNSIDVVALSA</sequence>
<evidence type="ECO:0000259" key="1">
    <source>
        <dbReference type="PROSITE" id="PS51186"/>
    </source>
</evidence>
<name>D0LSL7_HALO1</name>
<dbReference type="InterPro" id="IPR016181">
    <property type="entry name" value="Acyl_CoA_acyltransferase"/>
</dbReference>
<proteinExistence type="predicted"/>
<keyword evidence="2" id="KW-0808">Transferase</keyword>
<dbReference type="Pfam" id="PF00583">
    <property type="entry name" value="Acetyltransf_1"/>
    <property type="match status" value="1"/>
</dbReference>
<dbReference type="eggNOG" id="COG0456">
    <property type="taxonomic scope" value="Bacteria"/>
</dbReference>
<accession>D0LSL7</accession>
<protein>
    <submittedName>
        <fullName evidence="2">GCN5-related N-acetyltransferase</fullName>
    </submittedName>
</protein>
<gene>
    <name evidence="2" type="ordered locus">Hoch_4749</name>
</gene>
<dbReference type="Proteomes" id="UP000001880">
    <property type="component" value="Chromosome"/>
</dbReference>
<keyword evidence="3" id="KW-1185">Reference proteome</keyword>
<dbReference type="SUPFAM" id="SSF55729">
    <property type="entry name" value="Acyl-CoA N-acyltransferases (Nat)"/>
    <property type="match status" value="1"/>
</dbReference>